<dbReference type="InterPro" id="IPR002401">
    <property type="entry name" value="Cyt_P450_E_grp-I"/>
</dbReference>
<dbReference type="GeneID" id="101855925"/>
<dbReference type="PRINTS" id="PR00385">
    <property type="entry name" value="P450"/>
</dbReference>
<dbReference type="PRINTS" id="PR00463">
    <property type="entry name" value="EP450I"/>
</dbReference>
<keyword evidence="3" id="KW-1185">Reference proteome</keyword>
<organism evidence="3 4">
    <name type="scientific">Aplysia californica</name>
    <name type="common">California sea hare</name>
    <dbReference type="NCBI Taxonomy" id="6500"/>
    <lineage>
        <taxon>Eukaryota</taxon>
        <taxon>Metazoa</taxon>
        <taxon>Spiralia</taxon>
        <taxon>Lophotrochozoa</taxon>
        <taxon>Mollusca</taxon>
        <taxon>Gastropoda</taxon>
        <taxon>Heterobranchia</taxon>
        <taxon>Euthyneura</taxon>
        <taxon>Tectipleura</taxon>
        <taxon>Aplysiida</taxon>
        <taxon>Aplysioidea</taxon>
        <taxon>Aplysiidae</taxon>
        <taxon>Aplysia</taxon>
    </lineage>
</organism>
<reference evidence="4" key="1">
    <citation type="submission" date="2025-08" db="UniProtKB">
        <authorList>
            <consortium name="RefSeq"/>
        </authorList>
    </citation>
    <scope>IDENTIFICATION</scope>
</reference>
<dbReference type="Gene3D" id="1.10.630.10">
    <property type="entry name" value="Cytochrome P450"/>
    <property type="match status" value="1"/>
</dbReference>
<dbReference type="PANTHER" id="PTHR24291:SF201">
    <property type="entry name" value="CYTOCHROME P450, FAMILY 4, SUBFAMILY B, POLYPEPTIDE 7"/>
    <property type="match status" value="1"/>
</dbReference>
<dbReference type="PANTHER" id="PTHR24291">
    <property type="entry name" value="CYTOCHROME P450 FAMILY 4"/>
    <property type="match status" value="1"/>
</dbReference>
<protein>
    <submittedName>
        <fullName evidence="4">Leukotriene-B4 omega-hydroxylase 3</fullName>
    </submittedName>
</protein>
<dbReference type="CDD" id="cd20659">
    <property type="entry name" value="CYP4B_4F-like"/>
    <property type="match status" value="1"/>
</dbReference>
<evidence type="ECO:0000256" key="1">
    <source>
        <dbReference type="ARBA" id="ARBA00010617"/>
    </source>
</evidence>
<gene>
    <name evidence="4" type="primary">LOC101855925</name>
</gene>
<dbReference type="InterPro" id="IPR036396">
    <property type="entry name" value="Cyt_P450_sf"/>
</dbReference>
<evidence type="ECO:0000313" key="3">
    <source>
        <dbReference type="Proteomes" id="UP000694888"/>
    </source>
</evidence>
<dbReference type="InterPro" id="IPR017972">
    <property type="entry name" value="Cyt_P450_CS"/>
</dbReference>
<dbReference type="Pfam" id="PF00067">
    <property type="entry name" value="p450"/>
    <property type="match status" value="1"/>
</dbReference>
<dbReference type="SUPFAM" id="SSF48264">
    <property type="entry name" value="Cytochrome P450"/>
    <property type="match status" value="1"/>
</dbReference>
<keyword evidence="2" id="KW-0408">Iron</keyword>
<proteinExistence type="inferred from homology"/>
<evidence type="ECO:0000256" key="2">
    <source>
        <dbReference type="RuleBase" id="RU000461"/>
    </source>
</evidence>
<dbReference type="InterPro" id="IPR001128">
    <property type="entry name" value="Cyt_P450"/>
</dbReference>
<keyword evidence="2" id="KW-0560">Oxidoreductase</keyword>
<dbReference type="Proteomes" id="UP000694888">
    <property type="component" value="Unplaced"/>
</dbReference>
<dbReference type="PROSITE" id="PS00086">
    <property type="entry name" value="CYTOCHROME_P450"/>
    <property type="match status" value="1"/>
</dbReference>
<name>A0ABM0KAQ3_APLCA</name>
<dbReference type="InterPro" id="IPR050196">
    <property type="entry name" value="Cytochrome_P450_Monoox"/>
</dbReference>
<keyword evidence="2" id="KW-0479">Metal-binding</keyword>
<accession>A0ABM0KAQ3</accession>
<dbReference type="RefSeq" id="XP_005113028.2">
    <property type="nucleotide sequence ID" value="XM_005112971.3"/>
</dbReference>
<evidence type="ECO:0000313" key="4">
    <source>
        <dbReference type="RefSeq" id="XP_005113028.2"/>
    </source>
</evidence>
<comment type="similarity">
    <text evidence="1 2">Belongs to the cytochrome P450 family.</text>
</comment>
<sequence>MLVVCVAVAVLCVICARFLLRYVIFRQTYNRLRGPGDTRFWSGDLHSYPGFNEAGLMYDVAYSERFKKFRRVWFGPFMPLVYLYHPDSLRQVIKSSAPKPRGGDLLVTSYDMMVPWLGEGLITTNGDHWARQRHLLTPAFHLDTLRAYHDINNSCVDVMMDRLRESSKDGRSVDLYQFMYKLTLDIILQTAFSYSSGCQMEGGVSEYIKAISRTQEILGKRFLTPLMYSDFLFRWSSEGQEFYKLCDVAHRWSEAVISRRREQLETCPPDSGLKKKKKEDFVDILLSATDENGNRLSDREIRDEVDTFLVAGHETTACGAMWTLYDLARHPDHQRRVQEEVTQVMGGRTDVAWEELSRLQFTSQCIKESLRLHSPVPSVERLLSEDVSVDGHTIPKGTVVTLYLWVLHHNSAVWEEPFEFRPERFDPDNVKAMDPFQFLPFSAGSRNCIGQHFAMNEMKVVIAKTIKNFTLTFDPSHKVEHQPSVSMKAVGGIYVHVKPADA</sequence>
<keyword evidence="2" id="KW-0349">Heme</keyword>
<keyword evidence="2" id="KW-0503">Monooxygenase</keyword>